<dbReference type="PROSITE" id="PS51145">
    <property type="entry name" value="ZU5"/>
    <property type="match status" value="1"/>
</dbReference>
<dbReference type="InterPro" id="IPR000906">
    <property type="entry name" value="ZU5_dom"/>
</dbReference>
<comment type="caution">
    <text evidence="3">The sequence shown here is derived from an EMBL/GenBank/DDBJ whole genome shotgun (WGS) entry which is preliminary data.</text>
</comment>
<accession>A0ABS3Y8I4</accession>
<evidence type="ECO:0000313" key="3">
    <source>
        <dbReference type="EMBL" id="MBO9150987.1"/>
    </source>
</evidence>
<dbReference type="Gene3D" id="2.60.220.30">
    <property type="match status" value="1"/>
</dbReference>
<evidence type="ECO:0000256" key="1">
    <source>
        <dbReference type="SAM" id="MobiDB-lite"/>
    </source>
</evidence>
<feature type="region of interest" description="Disordered" evidence="1">
    <location>
        <begin position="23"/>
        <end position="46"/>
    </location>
</feature>
<dbReference type="PROSITE" id="PS51257">
    <property type="entry name" value="PROKAR_LIPOPROTEIN"/>
    <property type="match status" value="1"/>
</dbReference>
<dbReference type="RefSeq" id="WP_209142744.1">
    <property type="nucleotide sequence ID" value="NZ_JAGHKP010000001.1"/>
</dbReference>
<protein>
    <recommendedName>
        <fullName evidence="2">ZU5 domain-containing protein</fullName>
    </recommendedName>
</protein>
<feature type="domain" description="ZU5" evidence="2">
    <location>
        <begin position="48"/>
        <end position="174"/>
    </location>
</feature>
<keyword evidence="4" id="KW-1185">Reference proteome</keyword>
<dbReference type="Proteomes" id="UP000679126">
    <property type="component" value="Unassembled WGS sequence"/>
</dbReference>
<sequence length="437" mass="47574">MQKIFNPGAIALLLMLTVSGCKKSTDKEPQPDLPTQGAVRPKGVPDGEIVRKTIGPEGGTLAIEGGRLTLVVPPGAVAAATDFSMQPVTKTLPNSPGKSYRLLPEGVTFTKPVTLTLRYTGEDLEGTDPQALFLAFQAEDGIWRYDPLTAIDETARTLTVQTTHFSDWGIFAEFFLSCPRTVQPGKSIQVLLHSPAIVVPTRGKENDPLQIADINPLKDPDNIRNWALAGEGVLKPAAKKVDAEYTAPARTPQRNPVRISVEVWNFVPPGEPRRRAGGKGRAIIWEDVYIGEELYFKGKLDNTDFELTSELAHFTRADDLLIVQGVLPNGQSVTLTGYISGKIERTYGFNLNSIPGTAAAIFLEGPGVAFYHLWRPCEALPVVSPGSLKITKHLVAGAYEYLEGEFSCTVYREMGGCPYKNALTHTLSGKFKVRRSG</sequence>
<name>A0ABS3Y8I4_9BACT</name>
<reference evidence="4" key="1">
    <citation type="submission" date="2021-03" db="EMBL/GenBank/DDBJ databases">
        <title>Assistant Professor.</title>
        <authorList>
            <person name="Huq M.A."/>
        </authorList>
    </citation>
    <scope>NUCLEOTIDE SEQUENCE [LARGE SCALE GENOMIC DNA]</scope>
    <source>
        <strain evidence="4">MAH-28</strain>
    </source>
</reference>
<proteinExistence type="predicted"/>
<dbReference type="EMBL" id="JAGHKP010000001">
    <property type="protein sequence ID" value="MBO9150987.1"/>
    <property type="molecule type" value="Genomic_DNA"/>
</dbReference>
<organism evidence="3 4">
    <name type="scientific">Chitinophaga chungangae</name>
    <dbReference type="NCBI Taxonomy" id="2821488"/>
    <lineage>
        <taxon>Bacteria</taxon>
        <taxon>Pseudomonadati</taxon>
        <taxon>Bacteroidota</taxon>
        <taxon>Chitinophagia</taxon>
        <taxon>Chitinophagales</taxon>
        <taxon>Chitinophagaceae</taxon>
        <taxon>Chitinophaga</taxon>
    </lineage>
</organism>
<gene>
    <name evidence="3" type="ORF">J7I43_02140</name>
</gene>
<evidence type="ECO:0000313" key="4">
    <source>
        <dbReference type="Proteomes" id="UP000679126"/>
    </source>
</evidence>
<evidence type="ECO:0000259" key="2">
    <source>
        <dbReference type="PROSITE" id="PS51145"/>
    </source>
</evidence>